<dbReference type="InterPro" id="IPR013094">
    <property type="entry name" value="AB_hydrolase_3"/>
</dbReference>
<dbReference type="PANTHER" id="PTHR23024">
    <property type="entry name" value="ARYLACETAMIDE DEACETYLASE"/>
    <property type="match status" value="1"/>
</dbReference>
<dbReference type="InParanoid" id="A0A0H2S5A7"/>
<dbReference type="Gene3D" id="3.40.50.1820">
    <property type="entry name" value="alpha/beta hydrolase"/>
    <property type="match status" value="1"/>
</dbReference>
<feature type="domain" description="Alpha/beta hydrolase fold-3" evidence="1">
    <location>
        <begin position="63"/>
        <end position="217"/>
    </location>
</feature>
<evidence type="ECO:0000259" key="1">
    <source>
        <dbReference type="Pfam" id="PF07859"/>
    </source>
</evidence>
<name>A0A0H2S5A7_9AGAM</name>
<dbReference type="GO" id="GO:0016787">
    <property type="term" value="F:hydrolase activity"/>
    <property type="evidence" value="ECO:0007669"/>
    <property type="project" value="UniProtKB-KW"/>
</dbReference>
<protein>
    <submittedName>
        <fullName evidence="2">Alpha/beta-hydrolase</fullName>
    </submittedName>
</protein>
<gene>
    <name evidence="2" type="ORF">SCHPADRAFT_865750</name>
</gene>
<dbReference type="STRING" id="27342.A0A0H2S5A7"/>
<dbReference type="EMBL" id="KQ085889">
    <property type="protein sequence ID" value="KLO19124.1"/>
    <property type="molecule type" value="Genomic_DNA"/>
</dbReference>
<evidence type="ECO:0000313" key="3">
    <source>
        <dbReference type="Proteomes" id="UP000053477"/>
    </source>
</evidence>
<proteinExistence type="predicted"/>
<accession>A0A0H2S5A7</accession>
<dbReference type="OrthoDB" id="19653at2759"/>
<dbReference type="AlphaFoldDB" id="A0A0H2S5A7"/>
<keyword evidence="3" id="KW-1185">Reference proteome</keyword>
<evidence type="ECO:0000313" key="2">
    <source>
        <dbReference type="EMBL" id="KLO19124.1"/>
    </source>
</evidence>
<organism evidence="2 3">
    <name type="scientific">Schizopora paradoxa</name>
    <dbReference type="NCBI Taxonomy" id="27342"/>
    <lineage>
        <taxon>Eukaryota</taxon>
        <taxon>Fungi</taxon>
        <taxon>Dikarya</taxon>
        <taxon>Basidiomycota</taxon>
        <taxon>Agaricomycotina</taxon>
        <taxon>Agaricomycetes</taxon>
        <taxon>Hymenochaetales</taxon>
        <taxon>Schizoporaceae</taxon>
        <taxon>Schizopora</taxon>
    </lineage>
</organism>
<dbReference type="InterPro" id="IPR050466">
    <property type="entry name" value="Carboxylest/Gibb_receptor"/>
</dbReference>
<keyword evidence="2" id="KW-0378">Hydrolase</keyword>
<sequence length="370" mass="41623">MDGLSVLRDSIPNENRFSVFNITSHTYKVVQGHEILLDILVPKRLLDPKFGTENNGQKRPLLIRFHGGWLVGGLRNHELWNSRWLYSLAFHNNAIIISADHRLLPESTIDDLLEDLDDLWSWVISKLSDVLNTSSNTYFENSGFRPSLQVDYEKIMVGGESAGGYCAIQLALRANKLAAKSQGNLPQIRTVVPIYPMLDLKAPYWTEKYPKNIAGNPQYPFSVISNYFEAMEKNKQIVSSTPMGNRGVLAAACVQHGCFLKLFGKDLDILLGQNDIHPEDVIASGAKLPPMLIVHGIQDTVVPVEGTDKFVELVKKYKSISTMDVKCIFSETSLMYARVPGDHEFDFVVGLNDCDWVIKGADFLEKHWIQ</sequence>
<dbReference type="Pfam" id="PF07859">
    <property type="entry name" value="Abhydrolase_3"/>
    <property type="match status" value="1"/>
</dbReference>
<dbReference type="Proteomes" id="UP000053477">
    <property type="component" value="Unassembled WGS sequence"/>
</dbReference>
<dbReference type="SUPFAM" id="SSF53474">
    <property type="entry name" value="alpha/beta-Hydrolases"/>
    <property type="match status" value="1"/>
</dbReference>
<reference evidence="2 3" key="1">
    <citation type="submission" date="2015-04" db="EMBL/GenBank/DDBJ databases">
        <title>Complete genome sequence of Schizopora paradoxa KUC8140, a cosmopolitan wood degrader in East Asia.</title>
        <authorList>
            <consortium name="DOE Joint Genome Institute"/>
            <person name="Min B."/>
            <person name="Park H."/>
            <person name="Jang Y."/>
            <person name="Kim J.-J."/>
            <person name="Kim K.H."/>
            <person name="Pangilinan J."/>
            <person name="Lipzen A."/>
            <person name="Riley R."/>
            <person name="Grigoriev I.V."/>
            <person name="Spatafora J.W."/>
            <person name="Choi I.-G."/>
        </authorList>
    </citation>
    <scope>NUCLEOTIDE SEQUENCE [LARGE SCALE GENOMIC DNA]</scope>
    <source>
        <strain evidence="2 3">KUC8140</strain>
    </source>
</reference>
<dbReference type="InterPro" id="IPR029058">
    <property type="entry name" value="AB_hydrolase_fold"/>
</dbReference>
<dbReference type="PANTHER" id="PTHR23024:SF339">
    <property type="entry name" value="ALPHA_BETA HYDROLASE FOLD-3 DOMAIN-CONTAINING PROTEIN"/>
    <property type="match status" value="1"/>
</dbReference>